<feature type="repeat" description="ANK" evidence="3">
    <location>
        <begin position="104"/>
        <end position="136"/>
    </location>
</feature>
<feature type="compositionally biased region" description="Acidic residues" evidence="4">
    <location>
        <begin position="184"/>
        <end position="206"/>
    </location>
</feature>
<dbReference type="PANTHER" id="PTHR24124">
    <property type="entry name" value="ANKYRIN REPEAT FAMILY A"/>
    <property type="match status" value="1"/>
</dbReference>
<feature type="region of interest" description="Disordered" evidence="4">
    <location>
        <begin position="174"/>
        <end position="256"/>
    </location>
</feature>
<protein>
    <submittedName>
        <fullName evidence="5">Ankyrin repeat-containing protein</fullName>
    </submittedName>
</protein>
<dbReference type="PROSITE" id="PS50297">
    <property type="entry name" value="ANK_REP_REGION"/>
    <property type="match status" value="1"/>
</dbReference>
<evidence type="ECO:0000256" key="2">
    <source>
        <dbReference type="ARBA" id="ARBA00023043"/>
    </source>
</evidence>
<dbReference type="InterPro" id="IPR036770">
    <property type="entry name" value="Ankyrin_rpt-contain_sf"/>
</dbReference>
<keyword evidence="2 3" id="KW-0040">ANK repeat</keyword>
<proteinExistence type="predicted"/>
<name>A0ABQ9NPL6_9PEZI</name>
<evidence type="ECO:0000256" key="3">
    <source>
        <dbReference type="PROSITE-ProRule" id="PRU00023"/>
    </source>
</evidence>
<dbReference type="Gene3D" id="1.25.40.20">
    <property type="entry name" value="Ankyrin repeat-containing domain"/>
    <property type="match status" value="1"/>
</dbReference>
<evidence type="ECO:0000313" key="5">
    <source>
        <dbReference type="EMBL" id="KAJ9659542.1"/>
    </source>
</evidence>
<organism evidence="5 6">
    <name type="scientific">Coniosporium apollinis</name>
    <dbReference type="NCBI Taxonomy" id="61459"/>
    <lineage>
        <taxon>Eukaryota</taxon>
        <taxon>Fungi</taxon>
        <taxon>Dikarya</taxon>
        <taxon>Ascomycota</taxon>
        <taxon>Pezizomycotina</taxon>
        <taxon>Dothideomycetes</taxon>
        <taxon>Dothideomycetes incertae sedis</taxon>
        <taxon>Coniosporium</taxon>
    </lineage>
</organism>
<dbReference type="SMART" id="SM00248">
    <property type="entry name" value="ANK"/>
    <property type="match status" value="3"/>
</dbReference>
<keyword evidence="1" id="KW-0677">Repeat</keyword>
<keyword evidence="6" id="KW-1185">Reference proteome</keyword>
<evidence type="ECO:0000256" key="4">
    <source>
        <dbReference type="SAM" id="MobiDB-lite"/>
    </source>
</evidence>
<feature type="compositionally biased region" description="Basic and acidic residues" evidence="4">
    <location>
        <begin position="242"/>
        <end position="256"/>
    </location>
</feature>
<dbReference type="PANTHER" id="PTHR24124:SF15">
    <property type="entry name" value="LP07441P"/>
    <property type="match status" value="1"/>
</dbReference>
<dbReference type="Proteomes" id="UP001172684">
    <property type="component" value="Unassembled WGS sequence"/>
</dbReference>
<comment type="caution">
    <text evidence="5">The sequence shown here is derived from an EMBL/GenBank/DDBJ whole genome shotgun (WGS) entry which is preliminary data.</text>
</comment>
<dbReference type="SUPFAM" id="SSF48403">
    <property type="entry name" value="Ankyrin repeat"/>
    <property type="match status" value="1"/>
</dbReference>
<sequence>MSPAISHEPASLAPTLTDDETDDILYLSRANEATELSAFLTELSTRYSCAQSAILAAAVDPESKNNILHYTGANGHNDILSLVQNLCNDESTTLHALINAPNSSGNTPLHWASLNGHASFVSTLLDLGADPSALNNLGHDAVFEAESNGKNEVVELILRKSGVLEQAIGGMKAIEGEASGSGPADEEDMEVGEEDEDGGIQLEEEAQSNGHKGPTVATVEGELDGTEEVRAGVEAIDVETGEVGKGKEKGKARVGG</sequence>
<evidence type="ECO:0000256" key="1">
    <source>
        <dbReference type="ARBA" id="ARBA00022737"/>
    </source>
</evidence>
<evidence type="ECO:0000313" key="6">
    <source>
        <dbReference type="Proteomes" id="UP001172684"/>
    </source>
</evidence>
<gene>
    <name evidence="5" type="primary">YAR1</name>
    <name evidence="5" type="ORF">H2201_007291</name>
</gene>
<dbReference type="InterPro" id="IPR002110">
    <property type="entry name" value="Ankyrin_rpt"/>
</dbReference>
<dbReference type="PROSITE" id="PS50088">
    <property type="entry name" value="ANK_REPEAT"/>
    <property type="match status" value="1"/>
</dbReference>
<reference evidence="5" key="1">
    <citation type="submission" date="2022-10" db="EMBL/GenBank/DDBJ databases">
        <title>Culturing micro-colonial fungi from biological soil crusts in the Mojave desert and describing Neophaeococcomyces mojavensis, and introducing the new genera and species Taxawa tesnikishii.</title>
        <authorList>
            <person name="Kurbessoian T."/>
            <person name="Stajich J.E."/>
        </authorList>
    </citation>
    <scope>NUCLEOTIDE SEQUENCE</scope>
    <source>
        <strain evidence="5">TK_1</strain>
    </source>
</reference>
<dbReference type="Pfam" id="PF12796">
    <property type="entry name" value="Ank_2"/>
    <property type="match status" value="1"/>
</dbReference>
<accession>A0ABQ9NPL6</accession>
<dbReference type="EMBL" id="JAPDRL010000074">
    <property type="protein sequence ID" value="KAJ9659542.1"/>
    <property type="molecule type" value="Genomic_DNA"/>
</dbReference>